<organism evidence="1">
    <name type="scientific">Tanacetum cinerariifolium</name>
    <name type="common">Dalmatian daisy</name>
    <name type="synonym">Chrysanthemum cinerariifolium</name>
    <dbReference type="NCBI Taxonomy" id="118510"/>
    <lineage>
        <taxon>Eukaryota</taxon>
        <taxon>Viridiplantae</taxon>
        <taxon>Streptophyta</taxon>
        <taxon>Embryophyta</taxon>
        <taxon>Tracheophyta</taxon>
        <taxon>Spermatophyta</taxon>
        <taxon>Magnoliopsida</taxon>
        <taxon>eudicotyledons</taxon>
        <taxon>Gunneridae</taxon>
        <taxon>Pentapetalae</taxon>
        <taxon>asterids</taxon>
        <taxon>campanulids</taxon>
        <taxon>Asterales</taxon>
        <taxon>Asteraceae</taxon>
        <taxon>Asteroideae</taxon>
        <taxon>Anthemideae</taxon>
        <taxon>Anthemidinae</taxon>
        <taxon>Tanacetum</taxon>
    </lineage>
</organism>
<dbReference type="EMBL" id="BKCJ010006790">
    <property type="protein sequence ID" value="GEU73961.1"/>
    <property type="molecule type" value="Genomic_DNA"/>
</dbReference>
<dbReference type="AlphaFoldDB" id="A0A6L2MJ21"/>
<protein>
    <recommendedName>
        <fullName evidence="2">Reverse transcriptase domain-containing protein</fullName>
    </recommendedName>
</protein>
<proteinExistence type="predicted"/>
<sequence length="447" mass="50817">MDGTCSKCNSGAGNSFVYDPNPKSFNEVQSIFNPPPIPHYKIYLCQLCESNFHYGYECSQRVPLVYEPEPCYNQSFGDNDYPHDSPGVTPLIDHHCCYKCGDSLDGFFCHQCTCEFCGNGAHDGYNCPSHVSFIKTLPCFPQQFLCCKDCEGPHETFQSIAITLDLPIVEPEDSLRMGDEHLYTIPETESDEFIKSSVENLVPNLSESEDEHECVVPACDDFTTFFNILFDADDDFSSSDNKSFSDEDIPKEIYSNPLFDEEIISIKIDPHHFNAESDLIESLLNQDSLIISSSKIDSLLDEFAGELIFLKSIPPGIDVADCDPEEEIRHIEKLLYDNSSPRPPKEFISENSDAAIEYFSPSPIPVEDSDSFRDEIDLSLTTDDSMPSGIDDDDYYSRGDILILENFFTMILFPFRKMSHFILIFHHPLVHLRNHQMMMNLSPIREF</sequence>
<gene>
    <name evidence="1" type="ORF">Tci_045939</name>
</gene>
<evidence type="ECO:0008006" key="2">
    <source>
        <dbReference type="Google" id="ProtNLM"/>
    </source>
</evidence>
<name>A0A6L2MJ21_TANCI</name>
<accession>A0A6L2MJ21</accession>
<evidence type="ECO:0000313" key="1">
    <source>
        <dbReference type="EMBL" id="GEU73961.1"/>
    </source>
</evidence>
<reference evidence="1" key="1">
    <citation type="journal article" date="2019" name="Sci. Rep.">
        <title>Draft genome of Tanacetum cinerariifolium, the natural source of mosquito coil.</title>
        <authorList>
            <person name="Yamashiro T."/>
            <person name="Shiraishi A."/>
            <person name="Satake H."/>
            <person name="Nakayama K."/>
        </authorList>
    </citation>
    <scope>NUCLEOTIDE SEQUENCE</scope>
</reference>
<comment type="caution">
    <text evidence="1">The sequence shown here is derived from an EMBL/GenBank/DDBJ whole genome shotgun (WGS) entry which is preliminary data.</text>
</comment>